<comment type="caution">
    <text evidence="8">The sequence shown here is derived from an EMBL/GenBank/DDBJ whole genome shotgun (WGS) entry which is preliminary data.</text>
</comment>
<dbReference type="Gene3D" id="3.20.140.10">
    <property type="entry name" value="nicotinate phosphoribosyltransferase"/>
    <property type="match status" value="1"/>
</dbReference>
<dbReference type="GO" id="GO:0034355">
    <property type="term" value="P:NAD+ biosynthetic process via the salvage pathway"/>
    <property type="evidence" value="ECO:0007669"/>
    <property type="project" value="TreeGrafter"/>
</dbReference>
<gene>
    <name evidence="8" type="ORF">CR201_G0050809</name>
</gene>
<dbReference type="PANTHER" id="PTHR11098:SF1">
    <property type="entry name" value="NICOTINATE PHOSPHORIBOSYLTRANSFERASE"/>
    <property type="match status" value="1"/>
</dbReference>
<name>A0A2J8RH53_PONAB</name>
<feature type="non-terminal residue" evidence="8">
    <location>
        <position position="231"/>
    </location>
</feature>
<organism evidence="8">
    <name type="scientific">Pongo abelii</name>
    <name type="common">Sumatran orangutan</name>
    <name type="synonym">Pongo pygmaeus abelii</name>
    <dbReference type="NCBI Taxonomy" id="9601"/>
    <lineage>
        <taxon>Eukaryota</taxon>
        <taxon>Metazoa</taxon>
        <taxon>Chordata</taxon>
        <taxon>Craniata</taxon>
        <taxon>Vertebrata</taxon>
        <taxon>Euteleostomi</taxon>
        <taxon>Mammalia</taxon>
        <taxon>Eutheria</taxon>
        <taxon>Euarchontoglires</taxon>
        <taxon>Primates</taxon>
        <taxon>Haplorrhini</taxon>
        <taxon>Catarrhini</taxon>
        <taxon>Hominidae</taxon>
        <taxon>Pongo</taxon>
    </lineage>
</organism>
<dbReference type="Pfam" id="PF17956">
    <property type="entry name" value="NAPRTase_C"/>
    <property type="match status" value="2"/>
</dbReference>
<dbReference type="UniPathway" id="UPA00253">
    <property type="reaction ID" value="UER00457"/>
</dbReference>
<evidence type="ECO:0000256" key="5">
    <source>
        <dbReference type="ARBA" id="ARBA00022642"/>
    </source>
</evidence>
<evidence type="ECO:0000259" key="7">
    <source>
        <dbReference type="Pfam" id="PF17956"/>
    </source>
</evidence>
<evidence type="ECO:0000256" key="2">
    <source>
        <dbReference type="ARBA" id="ARBA00013236"/>
    </source>
</evidence>
<dbReference type="EMBL" id="NDHI03003691">
    <property type="protein sequence ID" value="PNJ07849.1"/>
    <property type="molecule type" value="Genomic_DNA"/>
</dbReference>
<dbReference type="GO" id="GO:0004516">
    <property type="term" value="F:nicotinate phosphoribosyltransferase activity"/>
    <property type="evidence" value="ECO:0007669"/>
    <property type="project" value="UniProtKB-EC"/>
</dbReference>
<protein>
    <recommendedName>
        <fullName evidence="2">nicotinate phosphoribosyltransferase</fullName>
        <ecNumber evidence="2">6.3.4.21</ecNumber>
    </recommendedName>
</protein>
<dbReference type="InterPro" id="IPR007229">
    <property type="entry name" value="Nic_PRibTrfase-Fam"/>
</dbReference>
<comment type="pathway">
    <text evidence="1">Cofactor biosynthesis; NAD(+) biosynthesis; nicotinate D-ribonucleotide from nicotinate: step 1/1.</text>
</comment>
<keyword evidence="4" id="KW-0436">Ligase</keyword>
<comment type="catalytic activity">
    <reaction evidence="6">
        <text>5-phospho-alpha-D-ribose 1-diphosphate + nicotinate + ATP + H2O = nicotinate beta-D-ribonucleotide + ADP + phosphate + diphosphate</text>
        <dbReference type="Rhea" id="RHEA:36163"/>
        <dbReference type="ChEBI" id="CHEBI:15377"/>
        <dbReference type="ChEBI" id="CHEBI:30616"/>
        <dbReference type="ChEBI" id="CHEBI:32544"/>
        <dbReference type="ChEBI" id="CHEBI:33019"/>
        <dbReference type="ChEBI" id="CHEBI:43474"/>
        <dbReference type="ChEBI" id="CHEBI:57502"/>
        <dbReference type="ChEBI" id="CHEBI:58017"/>
        <dbReference type="ChEBI" id="CHEBI:456216"/>
        <dbReference type="EC" id="6.3.4.21"/>
    </reaction>
</comment>
<dbReference type="InterPro" id="IPR041619">
    <property type="entry name" value="NAPRTase_C"/>
</dbReference>
<evidence type="ECO:0000256" key="4">
    <source>
        <dbReference type="ARBA" id="ARBA00022598"/>
    </source>
</evidence>
<accession>A0A2J8RH53</accession>
<evidence type="ECO:0000313" key="8">
    <source>
        <dbReference type="EMBL" id="PNJ07849.1"/>
    </source>
</evidence>
<dbReference type="PANTHER" id="PTHR11098">
    <property type="entry name" value="NICOTINATE PHOSPHORIBOSYLTRANSFERASE"/>
    <property type="match status" value="1"/>
</dbReference>
<evidence type="ECO:0000256" key="1">
    <source>
        <dbReference type="ARBA" id="ARBA00004952"/>
    </source>
</evidence>
<feature type="non-terminal residue" evidence="8">
    <location>
        <position position="1"/>
    </location>
</feature>
<dbReference type="AlphaFoldDB" id="A0A2J8RH53"/>
<keyword evidence="3" id="KW-0597">Phosphoprotein</keyword>
<reference evidence="8" key="1">
    <citation type="submission" date="2017-12" db="EMBL/GenBank/DDBJ databases">
        <title>High-resolution comparative analysis of great ape genomes.</title>
        <authorList>
            <person name="Pollen A."/>
            <person name="Hastie A."/>
            <person name="Hormozdiari F."/>
            <person name="Dougherty M."/>
            <person name="Liu R."/>
            <person name="Chaisson M."/>
            <person name="Hoppe E."/>
            <person name="Hill C."/>
            <person name="Pang A."/>
            <person name="Hillier L."/>
            <person name="Baker C."/>
            <person name="Armstrong J."/>
            <person name="Shendure J."/>
            <person name="Paten B."/>
            <person name="Wilson R."/>
            <person name="Chao H."/>
            <person name="Schneider V."/>
            <person name="Ventura M."/>
            <person name="Kronenberg Z."/>
            <person name="Murali S."/>
            <person name="Gordon D."/>
            <person name="Cantsilieris S."/>
            <person name="Munson K."/>
            <person name="Nelson B."/>
            <person name="Raja A."/>
            <person name="Underwood J."/>
            <person name="Diekhans M."/>
            <person name="Fiddes I."/>
            <person name="Haussler D."/>
            <person name="Eichler E."/>
        </authorList>
    </citation>
    <scope>NUCLEOTIDE SEQUENCE [LARGE SCALE GENOMIC DNA]</scope>
    <source>
        <strain evidence="8">Susie</strain>
    </source>
</reference>
<keyword evidence="5" id="KW-0662">Pyridine nucleotide biosynthesis</keyword>
<evidence type="ECO:0000256" key="3">
    <source>
        <dbReference type="ARBA" id="ARBA00022553"/>
    </source>
</evidence>
<evidence type="ECO:0000256" key="6">
    <source>
        <dbReference type="ARBA" id="ARBA00048668"/>
    </source>
</evidence>
<feature type="domain" description="Nicotinate phosphoribosyltransferase C-terminal" evidence="7">
    <location>
        <begin position="80"/>
        <end position="119"/>
    </location>
</feature>
<dbReference type="InterPro" id="IPR036068">
    <property type="entry name" value="Nicotinate_pribotase-like_C"/>
</dbReference>
<dbReference type="GO" id="GO:0005829">
    <property type="term" value="C:cytosol"/>
    <property type="evidence" value="ECO:0007669"/>
    <property type="project" value="TreeGrafter"/>
</dbReference>
<dbReference type="SUPFAM" id="SSF51690">
    <property type="entry name" value="Nicotinate/Quinolinate PRTase C-terminal domain-like"/>
    <property type="match status" value="1"/>
</dbReference>
<sequence length="231" mass="24387">FQVPWLESVSIAVSNNIDEEALARLAQEGSEVNVIGIGTSVVTCPQQPSLGGVYKLVAVGGQPRMKLTEDPEKQTLPGSKAAFRLLGSDGSLLMDVLQLAEEPEPQAGQELRVWPPGAQEPCTVRPAQLCEPLPSLAESRALAQLSLSQLSPEHRRLRSPAQYQVGGRPALPFCPVCPRPHPAHCSPLLLPAGGAVREAAGPGEQSACRAVPLRLGVGLPGNNTNHSLFPT</sequence>
<dbReference type="EC" id="6.3.4.21" evidence="2"/>
<dbReference type="FunFam" id="3.20.140.10:FF:000012">
    <property type="entry name" value="Nicotinate phosphoribosyltransferase"/>
    <property type="match status" value="1"/>
</dbReference>
<proteinExistence type="predicted"/>
<feature type="domain" description="Nicotinate phosphoribosyltransferase C-terminal" evidence="7">
    <location>
        <begin position="127"/>
        <end position="166"/>
    </location>
</feature>